<dbReference type="AlphaFoldDB" id="A0A7W9CTL3"/>
<dbReference type="Pfam" id="PF16901">
    <property type="entry name" value="DAO_C"/>
    <property type="match status" value="1"/>
</dbReference>
<evidence type="ECO:0000259" key="7">
    <source>
        <dbReference type="Pfam" id="PF16901"/>
    </source>
</evidence>
<dbReference type="InterPro" id="IPR006076">
    <property type="entry name" value="FAD-dep_OxRdtase"/>
</dbReference>
<proteinExistence type="inferred from homology"/>
<evidence type="ECO:0000313" key="9">
    <source>
        <dbReference type="Proteomes" id="UP000523821"/>
    </source>
</evidence>
<evidence type="ECO:0000313" key="8">
    <source>
        <dbReference type="EMBL" id="MBB5751419.1"/>
    </source>
</evidence>
<evidence type="ECO:0000256" key="5">
    <source>
        <dbReference type="ARBA" id="ARBA00023002"/>
    </source>
</evidence>
<dbReference type="Gene3D" id="3.50.50.60">
    <property type="entry name" value="FAD/NAD(P)-binding domain"/>
    <property type="match status" value="1"/>
</dbReference>
<dbReference type="Gene3D" id="1.10.8.870">
    <property type="entry name" value="Alpha-glycerophosphate oxidase, cap domain"/>
    <property type="match status" value="1"/>
</dbReference>
<dbReference type="EC" id="1.1.5.3" evidence="8"/>
<name>A0A7W9CTL3_9HYPH</name>
<keyword evidence="9" id="KW-1185">Reference proteome</keyword>
<dbReference type="InterPro" id="IPR036188">
    <property type="entry name" value="FAD/NAD-bd_sf"/>
</dbReference>
<dbReference type="InterPro" id="IPR031656">
    <property type="entry name" value="DAO_C"/>
</dbReference>
<dbReference type="SUPFAM" id="SSF51905">
    <property type="entry name" value="FAD/NAD(P)-binding domain"/>
    <property type="match status" value="1"/>
</dbReference>
<evidence type="ECO:0000256" key="4">
    <source>
        <dbReference type="ARBA" id="ARBA00022827"/>
    </source>
</evidence>
<comment type="caution">
    <text evidence="8">The sequence shown here is derived from an EMBL/GenBank/DDBJ whole genome shotgun (WGS) entry which is preliminary data.</text>
</comment>
<dbReference type="PANTHER" id="PTHR11985:SF15">
    <property type="entry name" value="GLYCEROL-3-PHOSPHATE DEHYDROGENASE, MITOCHONDRIAL"/>
    <property type="match status" value="1"/>
</dbReference>
<evidence type="ECO:0000256" key="2">
    <source>
        <dbReference type="ARBA" id="ARBA00007330"/>
    </source>
</evidence>
<dbReference type="GO" id="GO:0004368">
    <property type="term" value="F:glycerol-3-phosphate dehydrogenase (quinone) activity"/>
    <property type="evidence" value="ECO:0007669"/>
    <property type="project" value="UniProtKB-EC"/>
</dbReference>
<comment type="similarity">
    <text evidence="2">Belongs to the FAD-dependent glycerol-3-phosphate dehydrogenase family.</text>
</comment>
<evidence type="ECO:0000259" key="6">
    <source>
        <dbReference type="Pfam" id="PF01266"/>
    </source>
</evidence>
<dbReference type="Gene3D" id="3.30.9.10">
    <property type="entry name" value="D-Amino Acid Oxidase, subunit A, domain 2"/>
    <property type="match status" value="1"/>
</dbReference>
<keyword evidence="4" id="KW-0274">FAD</keyword>
<evidence type="ECO:0000256" key="1">
    <source>
        <dbReference type="ARBA" id="ARBA00001974"/>
    </source>
</evidence>
<dbReference type="GO" id="GO:0006072">
    <property type="term" value="P:glycerol-3-phosphate metabolic process"/>
    <property type="evidence" value="ECO:0007669"/>
    <property type="project" value="InterPro"/>
</dbReference>
<dbReference type="RefSeq" id="WP_183852066.1">
    <property type="nucleotide sequence ID" value="NZ_JACHOO010000001.1"/>
</dbReference>
<organism evidence="8 9">
    <name type="scientific">Prosthecomicrobium pneumaticum</name>
    <dbReference type="NCBI Taxonomy" id="81895"/>
    <lineage>
        <taxon>Bacteria</taxon>
        <taxon>Pseudomonadati</taxon>
        <taxon>Pseudomonadota</taxon>
        <taxon>Alphaproteobacteria</taxon>
        <taxon>Hyphomicrobiales</taxon>
        <taxon>Kaistiaceae</taxon>
        <taxon>Prosthecomicrobium</taxon>
    </lineage>
</organism>
<gene>
    <name evidence="8" type="ORF">GGQ63_000462</name>
</gene>
<accession>A0A7W9CTL3</accession>
<dbReference type="Pfam" id="PF01266">
    <property type="entry name" value="DAO"/>
    <property type="match status" value="1"/>
</dbReference>
<feature type="domain" description="FAD dependent oxidoreductase" evidence="6">
    <location>
        <begin position="24"/>
        <end position="404"/>
    </location>
</feature>
<evidence type="ECO:0000256" key="3">
    <source>
        <dbReference type="ARBA" id="ARBA00022630"/>
    </source>
</evidence>
<keyword evidence="5 8" id="KW-0560">Oxidoreductase</keyword>
<dbReference type="PANTHER" id="PTHR11985">
    <property type="entry name" value="GLYCEROL-3-PHOSPHATE DEHYDROGENASE"/>
    <property type="match status" value="1"/>
</dbReference>
<sequence>MTPAGPVLDRVRMTAEIAADDRFDVVVVGGGITGAGTFRDLALQGLRVLLVEAGDFASGASGALSRVAHGGFRYLERGDIGLVRDAVRERDRLVAAAPHAVRPIRVVIPLTSRFGGLLAAPLRFFRLASGRGLPGVAPMALGVALYGALSGGSGALPGGGAAAGTAARRRFPYLGRRFAGAVWTHEGRIEAPERIAVELIEEGVAAGGRAAALNYCRLVAVEHGRLVLEDRLAGRSFRAAAEVVVNAAGAHADRVAGLFGIEQRMTGGVAGAHLILEAGTLAARLGDDLLFFEDGAADPAKRRLCVLYRLGGDRLLLGTTETRCDAPEAADVGEADRTYLLAALAGLFPDEASGARVVGHMVGVRPLVHSDEADLAHRSRDHAVFRHRPGGLPLVTIVGGKWTTFRKMAEDAADAALDALGRSRRVSTADRAIGGGANFRDRRDGIEADLIGLGLPPDLARRLTATYGTRAPRVARYVAAKGGAAPLSDDGRLTRGEVRFFATEEMATSAEDVVRRRSDQFFRAARLDTVTARVAAELGVKGGPAS</sequence>
<protein>
    <submittedName>
        <fullName evidence="8">Glycerol-3-phosphate dehydrogenase</fullName>
        <ecNumber evidence="8">1.1.5.3</ecNumber>
    </submittedName>
</protein>
<reference evidence="8 9" key="1">
    <citation type="submission" date="2020-08" db="EMBL/GenBank/DDBJ databases">
        <title>Genomic Encyclopedia of Type Strains, Phase IV (KMG-IV): sequencing the most valuable type-strain genomes for metagenomic binning, comparative biology and taxonomic classification.</title>
        <authorList>
            <person name="Goeker M."/>
        </authorList>
    </citation>
    <scope>NUCLEOTIDE SEQUENCE [LARGE SCALE GENOMIC DNA]</scope>
    <source>
        <strain evidence="8 9">DSM 16268</strain>
    </source>
</reference>
<dbReference type="PRINTS" id="PR01001">
    <property type="entry name" value="FADG3PDH"/>
</dbReference>
<comment type="cofactor">
    <cofactor evidence="1">
        <name>FAD</name>
        <dbReference type="ChEBI" id="CHEBI:57692"/>
    </cofactor>
</comment>
<keyword evidence="3" id="KW-0285">Flavoprotein</keyword>
<feature type="domain" description="Alpha-glycerophosphate oxidase C-terminal" evidence="7">
    <location>
        <begin position="427"/>
        <end position="537"/>
    </location>
</feature>
<dbReference type="InterPro" id="IPR038299">
    <property type="entry name" value="DAO_C_sf"/>
</dbReference>
<dbReference type="InterPro" id="IPR000447">
    <property type="entry name" value="G3P_DH_FAD-dep"/>
</dbReference>
<dbReference type="EMBL" id="JACHOO010000001">
    <property type="protein sequence ID" value="MBB5751419.1"/>
    <property type="molecule type" value="Genomic_DNA"/>
</dbReference>
<dbReference type="Proteomes" id="UP000523821">
    <property type="component" value="Unassembled WGS sequence"/>
</dbReference>